<proteinExistence type="predicted"/>
<comment type="caution">
    <text evidence="1">The sequence shown here is derived from an EMBL/GenBank/DDBJ whole genome shotgun (WGS) entry which is preliminary data.</text>
</comment>
<gene>
    <name evidence="1" type="ORF">DSO57_1038148</name>
</gene>
<dbReference type="Proteomes" id="UP001165960">
    <property type="component" value="Unassembled WGS sequence"/>
</dbReference>
<sequence length="146" mass="16631">MKSTIVACLIASVFTAATYGPGQRNRCRPAYRAYMQAEPNDNKPYPYYTSDPFMTPMPTEIMPQAQIMFISPPAQPLSHEFNFDPLPTASISQPFMQDQFQPATANPTPTRVITQMPQNRPRIQSTYRLPPREKPTTVPEEDPFFE</sequence>
<reference evidence="1" key="1">
    <citation type="submission" date="2022-04" db="EMBL/GenBank/DDBJ databases">
        <title>Genome of the entomopathogenic fungus Entomophthora muscae.</title>
        <authorList>
            <person name="Elya C."/>
            <person name="Lovett B.R."/>
            <person name="Lee E."/>
            <person name="Macias A.M."/>
            <person name="Hajek A.E."/>
            <person name="De Bivort B.L."/>
            <person name="Kasson M.T."/>
            <person name="De Fine Licht H.H."/>
            <person name="Stajich J.E."/>
        </authorList>
    </citation>
    <scope>NUCLEOTIDE SEQUENCE</scope>
    <source>
        <strain evidence="1">Berkeley</strain>
    </source>
</reference>
<name>A0ACC2RPR3_9FUNG</name>
<organism evidence="1 2">
    <name type="scientific">Entomophthora muscae</name>
    <dbReference type="NCBI Taxonomy" id="34485"/>
    <lineage>
        <taxon>Eukaryota</taxon>
        <taxon>Fungi</taxon>
        <taxon>Fungi incertae sedis</taxon>
        <taxon>Zoopagomycota</taxon>
        <taxon>Entomophthoromycotina</taxon>
        <taxon>Entomophthoromycetes</taxon>
        <taxon>Entomophthorales</taxon>
        <taxon>Entomophthoraceae</taxon>
        <taxon>Entomophthora</taxon>
    </lineage>
</organism>
<accession>A0ACC2RPR3</accession>
<protein>
    <submittedName>
        <fullName evidence="1">Uncharacterized protein</fullName>
    </submittedName>
</protein>
<keyword evidence="2" id="KW-1185">Reference proteome</keyword>
<dbReference type="EMBL" id="QTSX02006846">
    <property type="protein sequence ID" value="KAJ9052041.1"/>
    <property type="molecule type" value="Genomic_DNA"/>
</dbReference>
<evidence type="ECO:0000313" key="2">
    <source>
        <dbReference type="Proteomes" id="UP001165960"/>
    </source>
</evidence>
<evidence type="ECO:0000313" key="1">
    <source>
        <dbReference type="EMBL" id="KAJ9052041.1"/>
    </source>
</evidence>